<evidence type="ECO:0000256" key="4">
    <source>
        <dbReference type="PIRNR" id="PIRNR036492"/>
    </source>
</evidence>
<dbReference type="PROSITE" id="PS00687">
    <property type="entry name" value="ALDEHYDE_DEHYDR_GLU"/>
    <property type="match status" value="1"/>
</dbReference>
<evidence type="ECO:0000259" key="8">
    <source>
        <dbReference type="Pfam" id="PF00171"/>
    </source>
</evidence>
<dbReference type="InterPro" id="IPR016163">
    <property type="entry name" value="Ald_DH_C"/>
</dbReference>
<evidence type="ECO:0000313" key="10">
    <source>
        <dbReference type="Proteomes" id="UP000198407"/>
    </source>
</evidence>
<dbReference type="InterPro" id="IPR029510">
    <property type="entry name" value="Ald_DH_CS_GLU"/>
</dbReference>
<dbReference type="CDD" id="cd07133">
    <property type="entry name" value="ALDH_CALDH_CalB"/>
    <property type="match status" value="1"/>
</dbReference>
<feature type="active site" evidence="5">
    <location>
        <position position="257"/>
    </location>
</feature>
<dbReference type="GO" id="GO:0004029">
    <property type="term" value="F:aldehyde dehydrogenase (NAD+) activity"/>
    <property type="evidence" value="ECO:0007669"/>
    <property type="project" value="TreeGrafter"/>
</dbReference>
<dbReference type="AlphaFoldDB" id="A0A239GLG5"/>
<dbReference type="PANTHER" id="PTHR43570">
    <property type="entry name" value="ALDEHYDE DEHYDROGENASE"/>
    <property type="match status" value="1"/>
</dbReference>
<gene>
    <name evidence="9" type="ORF">SAMN05444352_11325</name>
</gene>
<dbReference type="Gene3D" id="3.40.605.10">
    <property type="entry name" value="Aldehyde Dehydrogenase, Chain A, domain 1"/>
    <property type="match status" value="1"/>
</dbReference>
<dbReference type="InterPro" id="IPR016161">
    <property type="entry name" value="Ald_DH/histidinol_DH"/>
</dbReference>
<dbReference type="RefSeq" id="WP_042126344.1">
    <property type="nucleotide sequence ID" value="NZ_FZOL01000013.1"/>
</dbReference>
<dbReference type="OrthoDB" id="9812625at2"/>
<dbReference type="PANTHER" id="PTHR43570:SF20">
    <property type="entry name" value="ALDEHYDE DEHYDROGENASE ALDX-RELATED"/>
    <property type="match status" value="1"/>
</dbReference>
<name>A0A239GLG5_9PSED</name>
<dbReference type="SUPFAM" id="SSF53720">
    <property type="entry name" value="ALDH-like"/>
    <property type="match status" value="1"/>
</dbReference>
<proteinExistence type="inferred from homology"/>
<feature type="domain" description="Aldehyde dehydrogenase" evidence="8">
    <location>
        <begin position="15"/>
        <end position="444"/>
    </location>
</feature>
<dbReference type="Proteomes" id="UP000198407">
    <property type="component" value="Unassembled WGS sequence"/>
</dbReference>
<evidence type="ECO:0000256" key="5">
    <source>
        <dbReference type="PIRSR" id="PIRSR036492-1"/>
    </source>
</evidence>
<evidence type="ECO:0000256" key="2">
    <source>
        <dbReference type="ARBA" id="ARBA00023002"/>
    </source>
</evidence>
<dbReference type="InterPro" id="IPR012394">
    <property type="entry name" value="Aldehyde_DH_NAD(P)"/>
</dbReference>
<evidence type="ECO:0000256" key="3">
    <source>
        <dbReference type="ARBA" id="ARBA00023027"/>
    </source>
</evidence>
<feature type="active site" evidence="5 6">
    <location>
        <position position="223"/>
    </location>
</feature>
<dbReference type="EMBL" id="FZOL01000013">
    <property type="protein sequence ID" value="SNS69333.1"/>
    <property type="molecule type" value="Genomic_DNA"/>
</dbReference>
<dbReference type="InterPro" id="IPR015590">
    <property type="entry name" value="Aldehyde_DH_dom"/>
</dbReference>
<evidence type="ECO:0000256" key="6">
    <source>
        <dbReference type="PROSITE-ProRule" id="PRU10007"/>
    </source>
</evidence>
<keyword evidence="2 4" id="KW-0560">Oxidoreductase</keyword>
<evidence type="ECO:0000256" key="7">
    <source>
        <dbReference type="RuleBase" id="RU003345"/>
    </source>
</evidence>
<evidence type="ECO:0000313" key="9">
    <source>
        <dbReference type="EMBL" id="SNS69333.1"/>
    </source>
</evidence>
<organism evidence="9 10">
    <name type="scientific">Pseudomonas japonica</name>
    <dbReference type="NCBI Taxonomy" id="256466"/>
    <lineage>
        <taxon>Bacteria</taxon>
        <taxon>Pseudomonadati</taxon>
        <taxon>Pseudomonadota</taxon>
        <taxon>Gammaproteobacteria</taxon>
        <taxon>Pseudomonadales</taxon>
        <taxon>Pseudomonadaceae</taxon>
        <taxon>Pseudomonas</taxon>
    </lineage>
</organism>
<reference evidence="10" key="1">
    <citation type="submission" date="2017-06" db="EMBL/GenBank/DDBJ databases">
        <authorList>
            <person name="Varghese N."/>
            <person name="Submissions S."/>
        </authorList>
    </citation>
    <scope>NUCLEOTIDE SEQUENCE [LARGE SCALE GENOMIC DNA]</scope>
    <source>
        <strain evidence="10">DSM 22348</strain>
    </source>
</reference>
<dbReference type="InterPro" id="IPR016162">
    <property type="entry name" value="Ald_DH_N"/>
</dbReference>
<protein>
    <recommendedName>
        <fullName evidence="4">Aldehyde dehydrogenase</fullName>
    </recommendedName>
</protein>
<dbReference type="GO" id="GO:0005737">
    <property type="term" value="C:cytoplasm"/>
    <property type="evidence" value="ECO:0007669"/>
    <property type="project" value="TreeGrafter"/>
</dbReference>
<sequence>MNDLSHAQDAQEIERMQRLLQRQRQAFNAHPYPAQRVRLDNLKRLIGALRRYQQPIVDALEADFGGRAAFETLQIEVLGTILQARHAMAHLRRWMKTERRKTELLFFGNRAWVQYQPKGVVGIVGTWNFPFYLTLGPLIAALAAGNRAMIKVSEYSPRSRQVLQQMLAEVFDEDQVAVFGGELASAQAFTRLPFDHLVYTGAPQVGRQVMQAAAEHLVPVTLELGGKSPVLVGEDADLDEVAARVAHGKSFNAGQVCVSPDYVLVAEGQAGLFAEAVRRAFERLHPDPVGSPDYTCIINERQAQRLQALLDDARDKGAQVLSCRGSGVSSRRLPLQVITGVTEAMRVAREEIFGPLLPVLEYRDLDEAIAYIQARPRPLALYPFGLSPEQTRRVLERTHSGGVTLGDWTWHVLQHDLPFGGVGNSGMGSYHGEEGFRSLSHGKAVFKRQRWFPIQLFYPPYGRWVQRLVLRVYLGKPR</sequence>
<evidence type="ECO:0000256" key="1">
    <source>
        <dbReference type="ARBA" id="ARBA00009986"/>
    </source>
</evidence>
<dbReference type="PIRSF" id="PIRSF036492">
    <property type="entry name" value="ALDH"/>
    <property type="match status" value="1"/>
</dbReference>
<dbReference type="Gene3D" id="3.40.309.10">
    <property type="entry name" value="Aldehyde Dehydrogenase, Chain A, domain 2"/>
    <property type="match status" value="1"/>
</dbReference>
<accession>A0A239GLG5</accession>
<dbReference type="STRING" id="1215104.GCA_000730585_02215"/>
<comment type="similarity">
    <text evidence="1 4 7">Belongs to the aldehyde dehydrogenase family.</text>
</comment>
<keyword evidence="10" id="KW-1185">Reference proteome</keyword>
<keyword evidence="3" id="KW-0520">NAD</keyword>
<dbReference type="GO" id="GO:0006081">
    <property type="term" value="P:aldehyde metabolic process"/>
    <property type="evidence" value="ECO:0007669"/>
    <property type="project" value="InterPro"/>
</dbReference>
<dbReference type="Pfam" id="PF00171">
    <property type="entry name" value="Aldedh"/>
    <property type="match status" value="1"/>
</dbReference>